<name>A0A4C1YF18_EUMVA</name>
<comment type="caution">
    <text evidence="4">The sequence shown here is derived from an EMBL/GenBank/DDBJ whole genome shotgun (WGS) entry which is preliminary data.</text>
</comment>
<dbReference type="EMBL" id="BGZK01001216">
    <property type="protein sequence ID" value="GBP74648.1"/>
    <property type="molecule type" value="Genomic_DNA"/>
</dbReference>
<dbReference type="PRINTS" id="PR00947">
    <property type="entry name" value="CUTICLE"/>
</dbReference>
<gene>
    <name evidence="4" type="ORF">EVAR_90786_1</name>
</gene>
<organism evidence="4 5">
    <name type="scientific">Eumeta variegata</name>
    <name type="common">Bagworm moth</name>
    <name type="synonym">Eumeta japonica</name>
    <dbReference type="NCBI Taxonomy" id="151549"/>
    <lineage>
        <taxon>Eukaryota</taxon>
        <taxon>Metazoa</taxon>
        <taxon>Ecdysozoa</taxon>
        <taxon>Arthropoda</taxon>
        <taxon>Hexapoda</taxon>
        <taxon>Insecta</taxon>
        <taxon>Pterygota</taxon>
        <taxon>Neoptera</taxon>
        <taxon>Endopterygota</taxon>
        <taxon>Lepidoptera</taxon>
        <taxon>Glossata</taxon>
        <taxon>Ditrysia</taxon>
        <taxon>Tineoidea</taxon>
        <taxon>Psychidae</taxon>
        <taxon>Oiketicinae</taxon>
        <taxon>Eumeta</taxon>
    </lineage>
</organism>
<evidence type="ECO:0000313" key="4">
    <source>
        <dbReference type="EMBL" id="GBP74648.1"/>
    </source>
</evidence>
<dbReference type="PROSITE" id="PS00233">
    <property type="entry name" value="CHIT_BIND_RR_1"/>
    <property type="match status" value="1"/>
</dbReference>
<dbReference type="OrthoDB" id="8187975at2759"/>
<dbReference type="PROSITE" id="PS51155">
    <property type="entry name" value="CHIT_BIND_RR_2"/>
    <property type="match status" value="1"/>
</dbReference>
<dbReference type="Proteomes" id="UP000299102">
    <property type="component" value="Unassembled WGS sequence"/>
</dbReference>
<evidence type="ECO:0000313" key="5">
    <source>
        <dbReference type="Proteomes" id="UP000299102"/>
    </source>
</evidence>
<reference evidence="4 5" key="1">
    <citation type="journal article" date="2019" name="Commun. Biol.">
        <title>The bagworm genome reveals a unique fibroin gene that provides high tensile strength.</title>
        <authorList>
            <person name="Kono N."/>
            <person name="Nakamura H."/>
            <person name="Ohtoshi R."/>
            <person name="Tomita M."/>
            <person name="Numata K."/>
            <person name="Arakawa K."/>
        </authorList>
    </citation>
    <scope>NUCLEOTIDE SEQUENCE [LARGE SCALE GENOMIC DNA]</scope>
</reference>
<evidence type="ECO:0000256" key="3">
    <source>
        <dbReference type="PROSITE-ProRule" id="PRU00497"/>
    </source>
</evidence>
<dbReference type="STRING" id="151549.A0A4C1YF18"/>
<dbReference type="PANTHER" id="PTHR10380">
    <property type="entry name" value="CUTICLE PROTEIN"/>
    <property type="match status" value="1"/>
</dbReference>
<dbReference type="Pfam" id="PF00379">
    <property type="entry name" value="Chitin_bind_4"/>
    <property type="match status" value="1"/>
</dbReference>
<evidence type="ECO:0000256" key="2">
    <source>
        <dbReference type="ARBA" id="ARBA00022729"/>
    </source>
</evidence>
<dbReference type="InterPro" id="IPR050468">
    <property type="entry name" value="Cuticle_Struct_Prot"/>
</dbReference>
<protein>
    <submittedName>
        <fullName evidence="4">Endocuticle structural glycoprotein SgAbd-8</fullName>
    </submittedName>
</protein>
<dbReference type="PANTHER" id="PTHR10380:SF173">
    <property type="entry name" value="CUTICULAR PROTEIN 47EF, ISOFORM C-RELATED"/>
    <property type="match status" value="1"/>
</dbReference>
<sequence length="211" mass="23637">MEGDRADGRSRRRSRLSEFSLEVKTAAEASTSRPYSIHHIIFLAILGASLAAQGAPGEPIPIVRFESDGPNVDGTYKWLYETGNEINAEESGYIKNFGRGEGEEVQVAEGKFSYKAPDGTLIALTYVADENGFQPQVLHRPSSVARACVVRRSKARTRQRTRRRDGRLFEVVQRGVNKITWLHLRFNSSPTDRGLDMYKRATSPRDLLRPG</sequence>
<keyword evidence="5" id="KW-1185">Reference proteome</keyword>
<dbReference type="GO" id="GO:0008010">
    <property type="term" value="F:structural constituent of chitin-based larval cuticle"/>
    <property type="evidence" value="ECO:0007669"/>
    <property type="project" value="TreeGrafter"/>
</dbReference>
<dbReference type="InterPro" id="IPR000618">
    <property type="entry name" value="Insect_cuticle"/>
</dbReference>
<dbReference type="InterPro" id="IPR031311">
    <property type="entry name" value="CHIT_BIND_RR_consensus"/>
</dbReference>
<keyword evidence="2" id="KW-0732">Signal</keyword>
<proteinExistence type="predicted"/>
<evidence type="ECO:0000256" key="1">
    <source>
        <dbReference type="ARBA" id="ARBA00022460"/>
    </source>
</evidence>
<keyword evidence="1 3" id="KW-0193">Cuticle</keyword>
<accession>A0A4C1YF18</accession>
<dbReference type="AlphaFoldDB" id="A0A4C1YF18"/>
<dbReference type="GO" id="GO:0062129">
    <property type="term" value="C:chitin-based extracellular matrix"/>
    <property type="evidence" value="ECO:0007669"/>
    <property type="project" value="TreeGrafter"/>
</dbReference>